<keyword evidence="2" id="KW-1185">Reference proteome</keyword>
<protein>
    <submittedName>
        <fullName evidence="1">Uncharacterized protein</fullName>
    </submittedName>
</protein>
<sequence>MMEFLKQLVSLNDWMSRQDSKETAARMVYAHELDEIHDALYQKGLFSSKSLDELLINLLAFRMHDKEFTYIKDNEEMTPIGVYLATLIFQGGFPEESEAQKKMNDIDRAVENQSLYQCIQEKAKKILDLSNPFEEQMYYDLMNMAKIRCCTPYVSPEEYDRMVRFTESAIANDKWDILSKFWELDNQILSKHDMEKN</sequence>
<proteinExistence type="predicted"/>
<reference evidence="1 2" key="1">
    <citation type="submission" date="2007-04" db="EMBL/GenBank/DDBJ databases">
        <authorList>
            <person name="Fulton L."/>
            <person name="Clifton S."/>
            <person name="Fulton B."/>
            <person name="Xu J."/>
            <person name="Minx P."/>
            <person name="Pepin K.H."/>
            <person name="Johnson M."/>
            <person name="Thiruvilangam P."/>
            <person name="Bhonagiri V."/>
            <person name="Nash W.E."/>
            <person name="Mardis E.R."/>
            <person name="Wilson R.K."/>
        </authorList>
    </citation>
    <scope>NUCLEOTIDE SEQUENCE [LARGE SCALE GENOMIC DNA]</scope>
    <source>
        <strain evidence="1 2">ATCC 29799</strain>
    </source>
</reference>
<reference evidence="1 2" key="2">
    <citation type="submission" date="2007-06" db="EMBL/GenBank/DDBJ databases">
        <title>Draft genome sequence of Pseudoflavonifractor capillosus ATCC 29799.</title>
        <authorList>
            <person name="Sudarsanam P."/>
            <person name="Ley R."/>
            <person name="Guruge J."/>
            <person name="Turnbaugh P.J."/>
            <person name="Mahowald M."/>
            <person name="Liep D."/>
            <person name="Gordon J."/>
        </authorList>
    </citation>
    <scope>NUCLEOTIDE SEQUENCE [LARGE SCALE GENOMIC DNA]</scope>
    <source>
        <strain evidence="1 2">ATCC 29799</strain>
    </source>
</reference>
<dbReference type="OrthoDB" id="2084900at2"/>
<comment type="caution">
    <text evidence="1">The sequence shown here is derived from an EMBL/GenBank/DDBJ whole genome shotgun (WGS) entry which is preliminary data.</text>
</comment>
<accession>A6P013</accession>
<gene>
    <name evidence="1" type="ORF">BACCAP_03818</name>
</gene>
<dbReference type="AlphaFoldDB" id="A6P013"/>
<dbReference type="EMBL" id="AAXG02000036">
    <property type="protein sequence ID" value="EDM98382.1"/>
    <property type="molecule type" value="Genomic_DNA"/>
</dbReference>
<name>A6P013_9FIRM</name>
<evidence type="ECO:0000313" key="1">
    <source>
        <dbReference type="EMBL" id="EDM98382.1"/>
    </source>
</evidence>
<evidence type="ECO:0000313" key="2">
    <source>
        <dbReference type="Proteomes" id="UP000003639"/>
    </source>
</evidence>
<organism evidence="1 2">
    <name type="scientific">Pseudoflavonifractor capillosus ATCC 29799</name>
    <dbReference type="NCBI Taxonomy" id="411467"/>
    <lineage>
        <taxon>Bacteria</taxon>
        <taxon>Bacillati</taxon>
        <taxon>Bacillota</taxon>
        <taxon>Clostridia</taxon>
        <taxon>Eubacteriales</taxon>
        <taxon>Oscillospiraceae</taxon>
        <taxon>Pseudoflavonifractor</taxon>
    </lineage>
</organism>
<dbReference type="Proteomes" id="UP000003639">
    <property type="component" value="Unassembled WGS sequence"/>
</dbReference>